<feature type="compositionally biased region" description="Basic and acidic residues" evidence="1">
    <location>
        <begin position="74"/>
        <end position="85"/>
    </location>
</feature>
<dbReference type="PANTHER" id="PTHR33474:SF28">
    <property type="entry name" value="OS01G0815400 PROTEIN"/>
    <property type="match status" value="1"/>
</dbReference>
<proteinExistence type="predicted"/>
<keyword evidence="4" id="KW-1185">Reference proteome</keyword>
<dbReference type="PANTHER" id="PTHR33474">
    <property type="entry name" value="TRANSMEMBRANE PROTEIN"/>
    <property type="match status" value="1"/>
</dbReference>
<evidence type="ECO:0000313" key="3">
    <source>
        <dbReference type="EMBL" id="RWR74919.1"/>
    </source>
</evidence>
<comment type="caution">
    <text evidence="3">The sequence shown here is derived from an EMBL/GenBank/DDBJ whole genome shotgun (WGS) entry which is preliminary data.</text>
</comment>
<dbReference type="OrthoDB" id="693939at2759"/>
<keyword evidence="2" id="KW-0732">Signal</keyword>
<accession>A0A3S3N8W6</accession>
<dbReference type="AlphaFoldDB" id="A0A3S3N8W6"/>
<reference evidence="3 4" key="1">
    <citation type="journal article" date="2019" name="Nat. Plants">
        <title>Stout camphor tree genome fills gaps in understanding of flowering plant genome evolution.</title>
        <authorList>
            <person name="Chaw S.M."/>
            <person name="Liu Y.C."/>
            <person name="Wu Y.W."/>
            <person name="Wang H.Y."/>
            <person name="Lin C.I."/>
            <person name="Wu C.S."/>
            <person name="Ke H.M."/>
            <person name="Chang L.Y."/>
            <person name="Hsu C.Y."/>
            <person name="Yang H.T."/>
            <person name="Sudianto E."/>
            <person name="Hsu M.H."/>
            <person name="Wu K.P."/>
            <person name="Wang L.N."/>
            <person name="Leebens-Mack J.H."/>
            <person name="Tsai I.J."/>
        </authorList>
    </citation>
    <scope>NUCLEOTIDE SEQUENCE [LARGE SCALE GENOMIC DNA]</scope>
    <source>
        <strain evidence="4">cv. Chaw 1501</strain>
        <tissue evidence="3">Young leaves</tissue>
    </source>
</reference>
<feature type="region of interest" description="Disordered" evidence="1">
    <location>
        <begin position="60"/>
        <end position="85"/>
    </location>
</feature>
<organism evidence="3 4">
    <name type="scientific">Cinnamomum micranthum f. kanehirae</name>
    <dbReference type="NCBI Taxonomy" id="337451"/>
    <lineage>
        <taxon>Eukaryota</taxon>
        <taxon>Viridiplantae</taxon>
        <taxon>Streptophyta</taxon>
        <taxon>Embryophyta</taxon>
        <taxon>Tracheophyta</taxon>
        <taxon>Spermatophyta</taxon>
        <taxon>Magnoliopsida</taxon>
        <taxon>Magnoliidae</taxon>
        <taxon>Laurales</taxon>
        <taxon>Lauraceae</taxon>
        <taxon>Cinnamomum</taxon>
    </lineage>
</organism>
<dbReference type="Proteomes" id="UP000283530">
    <property type="component" value="Unassembled WGS sequence"/>
</dbReference>
<gene>
    <name evidence="3" type="ORF">CKAN_00327700</name>
</gene>
<feature type="signal peptide" evidence="2">
    <location>
        <begin position="1"/>
        <end position="24"/>
    </location>
</feature>
<sequence length="85" mass="9595">MEKKAVLQLVMLLLGLSYLMFSDARVLISRNLDPAGVEMVDMMDQMSNRKMVMVESTEEHKEIKLNDYPGSGANDRHDPKIPGKS</sequence>
<feature type="chain" id="PRO_5018693704" evidence="2">
    <location>
        <begin position="25"/>
        <end position="85"/>
    </location>
</feature>
<protein>
    <submittedName>
        <fullName evidence="3">Uncharacterized protein</fullName>
    </submittedName>
</protein>
<evidence type="ECO:0000256" key="2">
    <source>
        <dbReference type="SAM" id="SignalP"/>
    </source>
</evidence>
<dbReference type="EMBL" id="QPKB01000001">
    <property type="protein sequence ID" value="RWR74919.1"/>
    <property type="molecule type" value="Genomic_DNA"/>
</dbReference>
<evidence type="ECO:0000256" key="1">
    <source>
        <dbReference type="SAM" id="MobiDB-lite"/>
    </source>
</evidence>
<evidence type="ECO:0000313" key="4">
    <source>
        <dbReference type="Proteomes" id="UP000283530"/>
    </source>
</evidence>
<name>A0A3S3N8W6_9MAGN</name>